<evidence type="ECO:0000313" key="3">
    <source>
        <dbReference type="Proteomes" id="UP000198964"/>
    </source>
</evidence>
<proteinExistence type="predicted"/>
<accession>A0A1I2JNJ0</accession>
<protein>
    <submittedName>
        <fullName evidence="2">Nucleoside-diphosphate-sugar epimerase</fullName>
    </submittedName>
</protein>
<dbReference type="InterPro" id="IPR001509">
    <property type="entry name" value="Epimerase_deHydtase"/>
</dbReference>
<dbReference type="AlphaFoldDB" id="A0A1I2JNJ0"/>
<dbReference type="Proteomes" id="UP000198964">
    <property type="component" value="Unassembled WGS sequence"/>
</dbReference>
<evidence type="ECO:0000313" key="2">
    <source>
        <dbReference type="EMBL" id="SFF56382.1"/>
    </source>
</evidence>
<feature type="domain" description="NAD-dependent epimerase/dehydratase" evidence="1">
    <location>
        <begin position="38"/>
        <end position="206"/>
    </location>
</feature>
<dbReference type="SUPFAM" id="SSF51735">
    <property type="entry name" value="NAD(P)-binding Rossmann-fold domains"/>
    <property type="match status" value="1"/>
</dbReference>
<organism evidence="2 3">
    <name type="scientific">Sunxiuqinia elliptica</name>
    <dbReference type="NCBI Taxonomy" id="655355"/>
    <lineage>
        <taxon>Bacteria</taxon>
        <taxon>Pseudomonadati</taxon>
        <taxon>Bacteroidota</taxon>
        <taxon>Bacteroidia</taxon>
        <taxon>Marinilabiliales</taxon>
        <taxon>Prolixibacteraceae</taxon>
        <taxon>Sunxiuqinia</taxon>
    </lineage>
</organism>
<name>A0A1I2JNJ0_9BACT</name>
<dbReference type="RefSeq" id="WP_093920795.1">
    <property type="nucleotide sequence ID" value="NZ_FONW01000009.1"/>
</dbReference>
<dbReference type="Gene3D" id="3.40.50.720">
    <property type="entry name" value="NAD(P)-binding Rossmann-like Domain"/>
    <property type="match status" value="1"/>
</dbReference>
<dbReference type="Pfam" id="PF01370">
    <property type="entry name" value="Epimerase"/>
    <property type="match status" value="1"/>
</dbReference>
<sequence>MELYPQKISDEKQLEELLSRPSSEVIELFKSLEGDIIFLGIAGKIGPSLAHMAQRACKLAGVKKRIIGVSRFSNASEKTWIERLGIETFQGDLLDRNFLEQLPKVKNVFFLAGMKFGSEENLGLTWAMNTYLPALVAEYFKDSNIVAYSTGCVYPLVSVQSGGSVETDPPMPTGEYAQSCLGRERMFEYGSRKYQTPVALIRLNYAVEPHYGVLVDIATKVKNKQEIDLSMGYFNVIWQGDANNMVLQSLAELRPPAAIFNITGQEILSVREVAKQFGVLFGIEPVFVGKEAETALLSNAKKATERFGPPVVPVDQLIEWTAAWMKGDGKLLGKPTHFEVRDGKY</sequence>
<dbReference type="InterPro" id="IPR036291">
    <property type="entry name" value="NAD(P)-bd_dom_sf"/>
</dbReference>
<reference evidence="2 3" key="1">
    <citation type="submission" date="2016-10" db="EMBL/GenBank/DDBJ databases">
        <authorList>
            <person name="de Groot N.N."/>
        </authorList>
    </citation>
    <scope>NUCLEOTIDE SEQUENCE [LARGE SCALE GENOMIC DNA]</scope>
    <source>
        <strain evidence="2 3">CGMCC 1.9156</strain>
    </source>
</reference>
<dbReference type="STRING" id="655355.SAMN05216283_109110"/>
<keyword evidence="3" id="KW-1185">Reference proteome</keyword>
<evidence type="ECO:0000259" key="1">
    <source>
        <dbReference type="Pfam" id="PF01370"/>
    </source>
</evidence>
<dbReference type="EMBL" id="FONW01000009">
    <property type="protein sequence ID" value="SFF56382.1"/>
    <property type="molecule type" value="Genomic_DNA"/>
</dbReference>
<gene>
    <name evidence="2" type="ORF">SAMN05216283_109110</name>
</gene>